<evidence type="ECO:0000313" key="1">
    <source>
        <dbReference type="EMBL" id="KAF8715733.1"/>
    </source>
</evidence>
<dbReference type="OrthoDB" id="689747at2759"/>
<dbReference type="Proteomes" id="UP000636709">
    <property type="component" value="Unassembled WGS sequence"/>
</dbReference>
<dbReference type="EMBL" id="JACEFO010001730">
    <property type="protein sequence ID" value="KAF8715733.1"/>
    <property type="molecule type" value="Genomic_DNA"/>
</dbReference>
<accession>A0A835EU16</accession>
<protein>
    <submittedName>
        <fullName evidence="1">Uncharacterized protein</fullName>
    </submittedName>
</protein>
<name>A0A835EU16_9POAL</name>
<gene>
    <name evidence="1" type="ORF">HU200_026677</name>
</gene>
<comment type="caution">
    <text evidence="1">The sequence shown here is derived from an EMBL/GenBank/DDBJ whole genome shotgun (WGS) entry which is preliminary data.</text>
</comment>
<proteinExistence type="predicted"/>
<dbReference type="Gene3D" id="3.40.50.2000">
    <property type="entry name" value="Glycogen Phosphorylase B"/>
    <property type="match status" value="1"/>
</dbReference>
<dbReference type="AlphaFoldDB" id="A0A835EU16"/>
<keyword evidence="2" id="KW-1185">Reference proteome</keyword>
<evidence type="ECO:0000313" key="2">
    <source>
        <dbReference type="Proteomes" id="UP000636709"/>
    </source>
</evidence>
<organism evidence="1 2">
    <name type="scientific">Digitaria exilis</name>
    <dbReference type="NCBI Taxonomy" id="1010633"/>
    <lineage>
        <taxon>Eukaryota</taxon>
        <taxon>Viridiplantae</taxon>
        <taxon>Streptophyta</taxon>
        <taxon>Embryophyta</taxon>
        <taxon>Tracheophyta</taxon>
        <taxon>Spermatophyta</taxon>
        <taxon>Magnoliopsida</taxon>
        <taxon>Liliopsida</taxon>
        <taxon>Poales</taxon>
        <taxon>Poaceae</taxon>
        <taxon>PACMAD clade</taxon>
        <taxon>Panicoideae</taxon>
        <taxon>Panicodae</taxon>
        <taxon>Paniceae</taxon>
        <taxon>Anthephorinae</taxon>
        <taxon>Digitaria</taxon>
    </lineage>
</organism>
<dbReference type="SUPFAM" id="SSF53756">
    <property type="entry name" value="UDP-Glycosyltransferase/glycogen phosphorylase"/>
    <property type="match status" value="1"/>
</dbReference>
<reference evidence="1" key="1">
    <citation type="submission" date="2020-07" db="EMBL/GenBank/DDBJ databases">
        <title>Genome sequence and genetic diversity analysis of an under-domesticated orphan crop, white fonio (Digitaria exilis).</title>
        <authorList>
            <person name="Bennetzen J.L."/>
            <person name="Chen S."/>
            <person name="Ma X."/>
            <person name="Wang X."/>
            <person name="Yssel A.E.J."/>
            <person name="Chaluvadi S.R."/>
            <person name="Johnson M."/>
            <person name="Gangashetty P."/>
            <person name="Hamidou F."/>
            <person name="Sanogo M.D."/>
            <person name="Zwaenepoel A."/>
            <person name="Wallace J."/>
            <person name="Van De Peer Y."/>
            <person name="Van Deynze A."/>
        </authorList>
    </citation>
    <scope>NUCLEOTIDE SEQUENCE</scope>
    <source>
        <tissue evidence="1">Leaves</tissue>
    </source>
</reference>
<sequence>MKKTVVLYPGLAVSHFVPMVQLADVLLEEGYAVVVAFVDPIVKGDIALAAVVDRVAASKPSVAFHKLPRIRDLPAFVHDANFVVRYFDLVGRYHQHLHEFLLSMPNGGVHSLILDLMSIEVLDVTSKLTWKCKPQVPLRPTVKMPLQFAAELRDVWKKYRVHAKDSVVGTGGSRTVNPRAKGMPRFGIWPGRSCPAQEIKGKQEVYYIKGWRGVEVNQLSGD</sequence>